<reference evidence="1" key="1">
    <citation type="submission" date="2023-05" db="EMBL/GenBank/DDBJ databases">
        <title>Nepenthes gracilis genome sequencing.</title>
        <authorList>
            <person name="Fukushima K."/>
        </authorList>
    </citation>
    <scope>NUCLEOTIDE SEQUENCE</scope>
    <source>
        <strain evidence="1">SING2019-196</strain>
    </source>
</reference>
<gene>
    <name evidence="1" type="ORF">Nepgr_027105</name>
</gene>
<dbReference type="AlphaFoldDB" id="A0AAD3TB60"/>
<accession>A0AAD3TB60</accession>
<dbReference type="EMBL" id="BSYO01000029">
    <property type="protein sequence ID" value="GMH25262.1"/>
    <property type="molecule type" value="Genomic_DNA"/>
</dbReference>
<name>A0AAD3TB60_NEPGR</name>
<protein>
    <submittedName>
        <fullName evidence="1">Uncharacterized protein</fullName>
    </submittedName>
</protein>
<evidence type="ECO:0000313" key="2">
    <source>
        <dbReference type="Proteomes" id="UP001279734"/>
    </source>
</evidence>
<evidence type="ECO:0000313" key="1">
    <source>
        <dbReference type="EMBL" id="GMH25262.1"/>
    </source>
</evidence>
<dbReference type="Proteomes" id="UP001279734">
    <property type="component" value="Unassembled WGS sequence"/>
</dbReference>
<sequence length="151" mass="16837">MLSSEIEVLLQSQDDEEGIEVVAQSWVPLVLYSIILSESVHTSTAPLEEGPAQALPSGKVPTPTRDGRVPFMLLDAESNVSCRSTASQSDFVEESPSPFQDEEMHLGSALGLRETLDRKILREHLVLIVLFTKQFLLLFLTRRSIQNPQFD</sequence>
<proteinExistence type="predicted"/>
<comment type="caution">
    <text evidence="1">The sequence shown here is derived from an EMBL/GenBank/DDBJ whole genome shotgun (WGS) entry which is preliminary data.</text>
</comment>
<organism evidence="1 2">
    <name type="scientific">Nepenthes gracilis</name>
    <name type="common">Slender pitcher plant</name>
    <dbReference type="NCBI Taxonomy" id="150966"/>
    <lineage>
        <taxon>Eukaryota</taxon>
        <taxon>Viridiplantae</taxon>
        <taxon>Streptophyta</taxon>
        <taxon>Embryophyta</taxon>
        <taxon>Tracheophyta</taxon>
        <taxon>Spermatophyta</taxon>
        <taxon>Magnoliopsida</taxon>
        <taxon>eudicotyledons</taxon>
        <taxon>Gunneridae</taxon>
        <taxon>Pentapetalae</taxon>
        <taxon>Caryophyllales</taxon>
        <taxon>Nepenthaceae</taxon>
        <taxon>Nepenthes</taxon>
    </lineage>
</organism>
<keyword evidence="2" id="KW-1185">Reference proteome</keyword>